<protein>
    <submittedName>
        <fullName evidence="7">Carbohydrate kinase</fullName>
    </submittedName>
</protein>
<dbReference type="GO" id="GO:0016301">
    <property type="term" value="F:kinase activity"/>
    <property type="evidence" value="ECO:0007669"/>
    <property type="project" value="UniProtKB-KW"/>
</dbReference>
<dbReference type="InterPro" id="IPR018483">
    <property type="entry name" value="Carb_kinase_FGGY_CS"/>
</dbReference>
<gene>
    <name evidence="7" type="ORF">IAA06_04625</name>
</gene>
<reference evidence="7" key="1">
    <citation type="journal article" date="2021" name="PeerJ">
        <title>Extensive microbial diversity within the chicken gut microbiome revealed by metagenomics and culture.</title>
        <authorList>
            <person name="Gilroy R."/>
            <person name="Ravi A."/>
            <person name="Getino M."/>
            <person name="Pursley I."/>
            <person name="Horton D.L."/>
            <person name="Alikhan N.F."/>
            <person name="Baker D."/>
            <person name="Gharbi K."/>
            <person name="Hall N."/>
            <person name="Watson M."/>
            <person name="Adriaenssens E.M."/>
            <person name="Foster-Nyarko E."/>
            <person name="Jarju S."/>
            <person name="Secka A."/>
            <person name="Antonio M."/>
            <person name="Oren A."/>
            <person name="Chaudhuri R.R."/>
            <person name="La Ragione R."/>
            <person name="Hildebrand F."/>
            <person name="Pallen M.J."/>
        </authorList>
    </citation>
    <scope>NUCLEOTIDE SEQUENCE</scope>
    <source>
        <strain evidence="7">ChiSjej1B19-5720</strain>
    </source>
</reference>
<evidence type="ECO:0000313" key="7">
    <source>
        <dbReference type="EMBL" id="HJB28062.1"/>
    </source>
</evidence>
<feature type="domain" description="Carbohydrate kinase FGGY C-terminal" evidence="6">
    <location>
        <begin position="282"/>
        <end position="473"/>
    </location>
</feature>
<name>A0A9D2RVC8_9FIRM</name>
<evidence type="ECO:0000259" key="6">
    <source>
        <dbReference type="Pfam" id="PF02782"/>
    </source>
</evidence>
<dbReference type="PROSITE" id="PS00445">
    <property type="entry name" value="FGGY_KINASES_2"/>
    <property type="match status" value="1"/>
</dbReference>
<dbReference type="InterPro" id="IPR000577">
    <property type="entry name" value="Carb_kinase_FGGY"/>
</dbReference>
<evidence type="ECO:0000256" key="2">
    <source>
        <dbReference type="ARBA" id="ARBA00022679"/>
    </source>
</evidence>
<dbReference type="SUPFAM" id="SSF53067">
    <property type="entry name" value="Actin-like ATPase domain"/>
    <property type="match status" value="2"/>
</dbReference>
<dbReference type="Proteomes" id="UP000823842">
    <property type="component" value="Unassembled WGS sequence"/>
</dbReference>
<evidence type="ECO:0000256" key="4">
    <source>
        <dbReference type="RuleBase" id="RU003733"/>
    </source>
</evidence>
<comment type="caution">
    <text evidence="7">The sequence shown here is derived from an EMBL/GenBank/DDBJ whole genome shotgun (WGS) entry which is preliminary data.</text>
</comment>
<keyword evidence="2 4" id="KW-0808">Transferase</keyword>
<dbReference type="InterPro" id="IPR050406">
    <property type="entry name" value="FGGY_Carb_Kinase"/>
</dbReference>
<evidence type="ECO:0000256" key="1">
    <source>
        <dbReference type="ARBA" id="ARBA00009156"/>
    </source>
</evidence>
<evidence type="ECO:0000256" key="3">
    <source>
        <dbReference type="ARBA" id="ARBA00022777"/>
    </source>
</evidence>
<dbReference type="InterPro" id="IPR018485">
    <property type="entry name" value="FGGY_C"/>
</dbReference>
<dbReference type="Pfam" id="PF00370">
    <property type="entry name" value="FGGY_N"/>
    <property type="match status" value="1"/>
</dbReference>
<dbReference type="GO" id="GO:0005975">
    <property type="term" value="P:carbohydrate metabolic process"/>
    <property type="evidence" value="ECO:0007669"/>
    <property type="project" value="InterPro"/>
</dbReference>
<dbReference type="AlphaFoldDB" id="A0A9D2RVC8"/>
<sequence length="526" mass="58755">MPFLLAEILNFQGSIHRISVGSFRYLLGIDNGGTFSKAAIFDEDGKQISVASVPTVTITPKPGYTERDMNELWEVNAQAIRESIEKSGIDPKDIAGVSFSGHGKGLYMVGYDGKPSYNGIISTDTRAWAQVERWYKEGVNKKVYEKTFQEILAVQPVSLLAWFKENDPKVLERTKYIFAVKDYIRYMLTGEAYSEYTDCSGSNFVNMTTKQHDKELMALFGLEECYDKLPPLRYSADICGYITKEASEKTLLPEGIPVAAGMFDVDACGIASGLCDEEQMCMVAGTWSINEFIRKEPVTNGTVDLNSMFCIPGYYLIEESSPTSAGNMEWFIRNLMSYEKAEAKEKGGSIYDITNEWVTSIEPQDNNIIFLPFLNGSNEDALAKGTFVGLTAYHNKKHMLRAVYEGIVFSHVTHVKKLLRNREVPKSIRLSGGAANSDVWVQIFADALQIPIDVIEDKELGAQGAAMAAGIAAGIYADYQDAVNRTVTITKTIYPRPEYKEIYEEKYATYRAVIQGLSSAWDHFKN</sequence>
<organism evidence="7 8">
    <name type="scientific">Candidatus Blautia faecavium</name>
    <dbReference type="NCBI Taxonomy" id="2838487"/>
    <lineage>
        <taxon>Bacteria</taxon>
        <taxon>Bacillati</taxon>
        <taxon>Bacillota</taxon>
        <taxon>Clostridia</taxon>
        <taxon>Lachnospirales</taxon>
        <taxon>Lachnospiraceae</taxon>
        <taxon>Blautia</taxon>
    </lineage>
</organism>
<dbReference type="Gene3D" id="3.30.420.40">
    <property type="match status" value="2"/>
</dbReference>
<evidence type="ECO:0000313" key="8">
    <source>
        <dbReference type="Proteomes" id="UP000823842"/>
    </source>
</evidence>
<dbReference type="PIRSF" id="PIRSF000538">
    <property type="entry name" value="GlpK"/>
    <property type="match status" value="1"/>
</dbReference>
<dbReference type="GO" id="GO:0016773">
    <property type="term" value="F:phosphotransferase activity, alcohol group as acceptor"/>
    <property type="evidence" value="ECO:0007669"/>
    <property type="project" value="InterPro"/>
</dbReference>
<comment type="similarity">
    <text evidence="1 4">Belongs to the FGGY kinase family.</text>
</comment>
<proteinExistence type="inferred from homology"/>
<dbReference type="CDD" id="cd07802">
    <property type="entry name" value="ASKHA_NBD_FGGY_EcLyxK-like"/>
    <property type="match status" value="1"/>
</dbReference>
<dbReference type="PANTHER" id="PTHR43095:SF3">
    <property type="entry name" value="L-XYLULOSE_3-KETO-L-GULONATE KINASE"/>
    <property type="match status" value="1"/>
</dbReference>
<dbReference type="EMBL" id="DWYZ01000090">
    <property type="protein sequence ID" value="HJB28062.1"/>
    <property type="molecule type" value="Genomic_DNA"/>
</dbReference>
<keyword evidence="3 4" id="KW-0418">Kinase</keyword>
<dbReference type="InterPro" id="IPR018484">
    <property type="entry name" value="FGGY_N"/>
</dbReference>
<evidence type="ECO:0000259" key="5">
    <source>
        <dbReference type="Pfam" id="PF00370"/>
    </source>
</evidence>
<dbReference type="PANTHER" id="PTHR43095">
    <property type="entry name" value="SUGAR KINASE"/>
    <property type="match status" value="1"/>
</dbReference>
<accession>A0A9D2RVC8</accession>
<dbReference type="InterPro" id="IPR043129">
    <property type="entry name" value="ATPase_NBD"/>
</dbReference>
<dbReference type="Pfam" id="PF02782">
    <property type="entry name" value="FGGY_C"/>
    <property type="match status" value="1"/>
</dbReference>
<reference evidence="7" key="2">
    <citation type="submission" date="2021-04" db="EMBL/GenBank/DDBJ databases">
        <authorList>
            <person name="Gilroy R."/>
        </authorList>
    </citation>
    <scope>NUCLEOTIDE SEQUENCE</scope>
    <source>
        <strain evidence="7">ChiSjej1B19-5720</strain>
    </source>
</reference>
<feature type="domain" description="Carbohydrate kinase FGGY N-terminal" evidence="5">
    <location>
        <begin position="25"/>
        <end position="267"/>
    </location>
</feature>